<dbReference type="Pfam" id="PF13966">
    <property type="entry name" value="zf-RVT"/>
    <property type="match status" value="1"/>
</dbReference>
<dbReference type="PANTHER" id="PTHR37213:SF1">
    <property type="entry name" value="SUBTILISIN-LIKE PROTEASE"/>
    <property type="match status" value="1"/>
</dbReference>
<dbReference type="AlphaFoldDB" id="A0A8J4RLY4"/>
<proteinExistence type="predicted"/>
<evidence type="ECO:0000259" key="2">
    <source>
        <dbReference type="Pfam" id="PF13966"/>
    </source>
</evidence>
<evidence type="ECO:0000313" key="3">
    <source>
        <dbReference type="EMBL" id="KAF3964658.1"/>
    </source>
</evidence>
<keyword evidence="4" id="KW-1185">Reference proteome</keyword>
<keyword evidence="1" id="KW-0472">Membrane</keyword>
<accession>A0A8J4RLY4</accession>
<feature type="transmembrane region" description="Helical" evidence="1">
    <location>
        <begin position="21"/>
        <end position="43"/>
    </location>
</feature>
<comment type="caution">
    <text evidence="3">The sequence shown here is derived from an EMBL/GenBank/DDBJ whole genome shotgun (WGS) entry which is preliminary data.</text>
</comment>
<name>A0A8J4RLY4_9ROSI</name>
<dbReference type="OrthoDB" id="746946at2759"/>
<evidence type="ECO:0000256" key="1">
    <source>
        <dbReference type="SAM" id="Phobius"/>
    </source>
</evidence>
<organism evidence="3 4">
    <name type="scientific">Castanea mollissima</name>
    <name type="common">Chinese chestnut</name>
    <dbReference type="NCBI Taxonomy" id="60419"/>
    <lineage>
        <taxon>Eukaryota</taxon>
        <taxon>Viridiplantae</taxon>
        <taxon>Streptophyta</taxon>
        <taxon>Embryophyta</taxon>
        <taxon>Tracheophyta</taxon>
        <taxon>Spermatophyta</taxon>
        <taxon>Magnoliopsida</taxon>
        <taxon>eudicotyledons</taxon>
        <taxon>Gunneridae</taxon>
        <taxon>Pentapetalae</taxon>
        <taxon>rosids</taxon>
        <taxon>fabids</taxon>
        <taxon>Fagales</taxon>
        <taxon>Fagaceae</taxon>
        <taxon>Castanea</taxon>
    </lineage>
</organism>
<reference evidence="3" key="1">
    <citation type="submission" date="2020-03" db="EMBL/GenBank/DDBJ databases">
        <title>Castanea mollissima Vanexum genome sequencing.</title>
        <authorList>
            <person name="Staton M."/>
        </authorList>
    </citation>
    <scope>NUCLEOTIDE SEQUENCE</scope>
    <source>
        <tissue evidence="3">Leaf</tissue>
    </source>
</reference>
<keyword evidence="1" id="KW-1133">Transmembrane helix</keyword>
<dbReference type="PANTHER" id="PTHR37213">
    <property type="entry name" value="SUBTILISIN-LIKE PROTEASE"/>
    <property type="match status" value="1"/>
</dbReference>
<sequence>MTSSWRRTLGNVRSFIGNSMGGLRGGTNLASWAVAGTLAYFLWVKPSQDLRREQQERAALAASDPKRYIEKRKPIPDPQETGLIYGNKNRDVVEDGDNQGPLTREASNLKIKDVVDYNGRWDWSSVQMTFPDEVFRDIKTTPIPLTARLEDRLAWKYSDKGDFDLKSAYMIATEVIRGVPFNGKWIWKLKILPRIQTFFWKCMHHSIGVNQCLLARGLQVEACCPRCHREEESILHMLRDCPLSKAVWHQLGKRVDNSNFFTLSLQEWLNTNAISKLHHKSSPLPWNHVFLFGIWLIWNDRNLCTFRNKNPNPSLGKEIVERASEYFFCASSSLVIKQTIQGASDGRSRELAGTP</sequence>
<dbReference type="InterPro" id="IPR026960">
    <property type="entry name" value="RVT-Znf"/>
</dbReference>
<evidence type="ECO:0000313" key="4">
    <source>
        <dbReference type="Proteomes" id="UP000737018"/>
    </source>
</evidence>
<keyword evidence="1" id="KW-0812">Transmembrane</keyword>
<protein>
    <recommendedName>
        <fullName evidence="2">Reverse transcriptase zinc-binding domain-containing protein</fullName>
    </recommendedName>
</protein>
<feature type="domain" description="Reverse transcriptase zinc-binding" evidence="2">
    <location>
        <begin position="163"/>
        <end position="248"/>
    </location>
</feature>
<dbReference type="EMBL" id="JRKL02001331">
    <property type="protein sequence ID" value="KAF3964658.1"/>
    <property type="molecule type" value="Genomic_DNA"/>
</dbReference>
<gene>
    <name evidence="3" type="ORF">CMV_011079</name>
</gene>
<dbReference type="Proteomes" id="UP000737018">
    <property type="component" value="Unassembled WGS sequence"/>
</dbReference>